<gene>
    <name evidence="1" type="ORF">R4Z09_27565</name>
</gene>
<name>A0ABZ2CF61_9BACI</name>
<dbReference type="InterPro" id="IPR037208">
    <property type="entry name" value="Spo0E-like_sf"/>
</dbReference>
<dbReference type="InterPro" id="IPR036638">
    <property type="entry name" value="HLH_DNA-bd_sf"/>
</dbReference>
<proteinExistence type="predicted"/>
<dbReference type="Gene3D" id="4.10.280.10">
    <property type="entry name" value="Helix-loop-helix DNA-binding domain"/>
    <property type="match status" value="1"/>
</dbReference>
<evidence type="ECO:0000313" key="2">
    <source>
        <dbReference type="Proteomes" id="UP001357223"/>
    </source>
</evidence>
<dbReference type="InterPro" id="IPR018540">
    <property type="entry name" value="Spo0E-like"/>
</dbReference>
<reference evidence="1 2" key="1">
    <citation type="submission" date="2023-10" db="EMBL/GenBank/DDBJ databases">
        <title>Niallia locisalis sp.nov. isolated from a salt pond sample.</title>
        <authorList>
            <person name="Li X.-J."/>
            <person name="Dong L."/>
        </authorList>
    </citation>
    <scope>NUCLEOTIDE SEQUENCE [LARGE SCALE GENOMIC DNA]</scope>
    <source>
        <strain evidence="1 2">DSM 29761</strain>
    </source>
</reference>
<dbReference type="Proteomes" id="UP001357223">
    <property type="component" value="Chromosome"/>
</dbReference>
<dbReference type="Pfam" id="PF09388">
    <property type="entry name" value="SpoOE-like"/>
    <property type="match status" value="1"/>
</dbReference>
<keyword evidence="2" id="KW-1185">Reference proteome</keyword>
<organism evidence="1 2">
    <name type="scientific">Niallia oryzisoli</name>
    <dbReference type="NCBI Taxonomy" id="1737571"/>
    <lineage>
        <taxon>Bacteria</taxon>
        <taxon>Bacillati</taxon>
        <taxon>Bacillota</taxon>
        <taxon>Bacilli</taxon>
        <taxon>Bacillales</taxon>
        <taxon>Bacillaceae</taxon>
        <taxon>Niallia</taxon>
    </lineage>
</organism>
<dbReference type="EMBL" id="CP137640">
    <property type="protein sequence ID" value="WVX80931.1"/>
    <property type="molecule type" value="Genomic_DNA"/>
</dbReference>
<sequence>MLVKSIHDEKNDLINAIDAIREKMIKAGMQEGLASMKTIALSQTLDEYITKYQAIKQNEIN</sequence>
<evidence type="ECO:0000313" key="1">
    <source>
        <dbReference type="EMBL" id="WVX80931.1"/>
    </source>
</evidence>
<accession>A0ABZ2CF61</accession>
<protein>
    <submittedName>
        <fullName evidence="1">Aspartyl-phosphate phosphatase Spo0E family protein</fullName>
    </submittedName>
</protein>
<dbReference type="RefSeq" id="WP_338449861.1">
    <property type="nucleotide sequence ID" value="NZ_CP137640.1"/>
</dbReference>
<dbReference type="SUPFAM" id="SSF140500">
    <property type="entry name" value="BAS1536-like"/>
    <property type="match status" value="1"/>
</dbReference>